<organism evidence="6 7">
    <name type="scientific">Rathayibacter tritici</name>
    <dbReference type="NCBI Taxonomy" id="33888"/>
    <lineage>
        <taxon>Bacteria</taxon>
        <taxon>Bacillati</taxon>
        <taxon>Actinomycetota</taxon>
        <taxon>Actinomycetes</taxon>
        <taxon>Micrococcales</taxon>
        <taxon>Microbacteriaceae</taxon>
        <taxon>Rathayibacter</taxon>
    </lineage>
</organism>
<feature type="region of interest" description="Disordered" evidence="3">
    <location>
        <begin position="185"/>
        <end position="210"/>
    </location>
</feature>
<name>A0A169C2X6_9MICO</name>
<dbReference type="AlphaFoldDB" id="A0A169C2X6"/>
<evidence type="ECO:0000259" key="4">
    <source>
        <dbReference type="Pfam" id="PF13359"/>
    </source>
</evidence>
<evidence type="ECO:0000259" key="5">
    <source>
        <dbReference type="Pfam" id="PF13613"/>
    </source>
</evidence>
<sequence>MRYDSTTGLTSGQVTELVARIFQVLSGRPSLPGRPALLNLREQVILTLLLLRQNLNQAAVADLHGVSQATVSRIYRRIVPLIEQACCFSGISLEEAVRGRVVLVDGTDVPTGNRAKTGRSTYSGKRHRQGLNVQIAADLDGGLLAASDPVAGARHDRVALALCGWEPILDDTDWIADPGYIGTTATTPRKRPHGTTLDDNTKKSNREISRTRSAVERCIAHFKNWKIIATGYRLPATGYRLSATADASANSPPSSAPSQNSNSTDSAGKQPYE</sequence>
<accession>A0A169C2X6</accession>
<dbReference type="RefSeq" id="WP_208855022.1">
    <property type="nucleotide sequence ID" value="NZ_CP015515.1"/>
</dbReference>
<feature type="region of interest" description="Disordered" evidence="3">
    <location>
        <begin position="244"/>
        <end position="273"/>
    </location>
</feature>
<dbReference type="PATRIC" id="fig|33888.3.peg.2333"/>
<dbReference type="InterPro" id="IPR027805">
    <property type="entry name" value="Transposase_HTH_dom"/>
</dbReference>
<proteinExistence type="predicted"/>
<dbReference type="InterPro" id="IPR027806">
    <property type="entry name" value="HARBI1_dom"/>
</dbReference>
<dbReference type="Proteomes" id="UP000077071">
    <property type="component" value="Chromosome"/>
</dbReference>
<evidence type="ECO:0000313" key="7">
    <source>
        <dbReference type="Proteomes" id="UP000077071"/>
    </source>
</evidence>
<keyword evidence="7" id="KW-1185">Reference proteome</keyword>
<evidence type="ECO:0000256" key="2">
    <source>
        <dbReference type="ARBA" id="ARBA00022723"/>
    </source>
</evidence>
<dbReference type="EMBL" id="CP015515">
    <property type="protein sequence ID" value="AND17221.1"/>
    <property type="molecule type" value="Genomic_DNA"/>
</dbReference>
<gene>
    <name evidence="6" type="ORF">A6122_2097</name>
</gene>
<feature type="domain" description="DDE Tnp4" evidence="4">
    <location>
        <begin position="104"/>
        <end position="231"/>
    </location>
</feature>
<evidence type="ECO:0000313" key="6">
    <source>
        <dbReference type="EMBL" id="AND17221.1"/>
    </source>
</evidence>
<dbReference type="STRING" id="33888.A6122_2097"/>
<keyword evidence="2" id="KW-0479">Metal-binding</keyword>
<feature type="domain" description="Transposase Helix-turn-helix" evidence="5">
    <location>
        <begin position="38"/>
        <end position="84"/>
    </location>
</feature>
<comment type="cofactor">
    <cofactor evidence="1">
        <name>a divalent metal cation</name>
        <dbReference type="ChEBI" id="CHEBI:60240"/>
    </cofactor>
</comment>
<dbReference type="Pfam" id="PF13613">
    <property type="entry name" value="HTH_Tnp_4"/>
    <property type="match status" value="1"/>
</dbReference>
<dbReference type="KEGG" id="rtn:A6122_2097"/>
<evidence type="ECO:0000256" key="3">
    <source>
        <dbReference type="SAM" id="MobiDB-lite"/>
    </source>
</evidence>
<feature type="compositionally biased region" description="Basic and acidic residues" evidence="3">
    <location>
        <begin position="199"/>
        <end position="210"/>
    </location>
</feature>
<reference evidence="6 7" key="1">
    <citation type="submission" date="2016-05" db="EMBL/GenBank/DDBJ databases">
        <title>Complete genome sequence of Rathayibacter tritici NCPPB 1953.</title>
        <authorList>
            <person name="Park J."/>
            <person name="Lee H.-H."/>
            <person name="Lee S.-W."/>
            <person name="Seo Y.-S."/>
        </authorList>
    </citation>
    <scope>NUCLEOTIDE SEQUENCE [LARGE SCALE GENOMIC DNA]</scope>
    <source>
        <strain evidence="6 7">NCPPB 1953</strain>
    </source>
</reference>
<feature type="compositionally biased region" description="Low complexity" evidence="3">
    <location>
        <begin position="244"/>
        <end position="266"/>
    </location>
</feature>
<evidence type="ECO:0000256" key="1">
    <source>
        <dbReference type="ARBA" id="ARBA00001968"/>
    </source>
</evidence>
<dbReference type="GO" id="GO:0046872">
    <property type="term" value="F:metal ion binding"/>
    <property type="evidence" value="ECO:0007669"/>
    <property type="project" value="UniProtKB-KW"/>
</dbReference>
<protein>
    <submittedName>
        <fullName evidence="6">Transposase family protein</fullName>
    </submittedName>
</protein>
<dbReference type="Pfam" id="PF13359">
    <property type="entry name" value="DDE_Tnp_4"/>
    <property type="match status" value="1"/>
</dbReference>